<keyword evidence="3" id="KW-1185">Reference proteome</keyword>
<feature type="transmembrane region" description="Helical" evidence="1">
    <location>
        <begin position="54"/>
        <end position="72"/>
    </location>
</feature>
<dbReference type="PANTHER" id="PTHR34116">
    <property type="entry name" value="PLASMINOGEN ACTIVATOR INHIBITOR"/>
    <property type="match status" value="1"/>
</dbReference>
<organism evidence="2 3">
    <name type="scientific">Erythroxylum novogranatense</name>
    <dbReference type="NCBI Taxonomy" id="1862640"/>
    <lineage>
        <taxon>Eukaryota</taxon>
        <taxon>Viridiplantae</taxon>
        <taxon>Streptophyta</taxon>
        <taxon>Embryophyta</taxon>
        <taxon>Tracheophyta</taxon>
        <taxon>Spermatophyta</taxon>
        <taxon>Magnoliopsida</taxon>
        <taxon>eudicotyledons</taxon>
        <taxon>Gunneridae</taxon>
        <taxon>Pentapetalae</taxon>
        <taxon>rosids</taxon>
        <taxon>fabids</taxon>
        <taxon>Malpighiales</taxon>
        <taxon>Erythroxylaceae</taxon>
        <taxon>Erythroxylum</taxon>
    </lineage>
</organism>
<evidence type="ECO:0000313" key="2">
    <source>
        <dbReference type="EMBL" id="KAJ8769758.1"/>
    </source>
</evidence>
<keyword evidence="1" id="KW-1133">Transmembrane helix</keyword>
<keyword evidence="1" id="KW-0812">Transmembrane</keyword>
<accession>A0AAV8TVJ1</accession>
<dbReference type="Proteomes" id="UP001159364">
    <property type="component" value="Linkage Group LG03"/>
</dbReference>
<protein>
    <submittedName>
        <fullName evidence="2">Uncharacterized protein</fullName>
    </submittedName>
</protein>
<feature type="transmembrane region" description="Helical" evidence="1">
    <location>
        <begin position="197"/>
        <end position="218"/>
    </location>
</feature>
<keyword evidence="1" id="KW-0472">Membrane</keyword>
<gene>
    <name evidence="2" type="ORF">K2173_005964</name>
</gene>
<evidence type="ECO:0000256" key="1">
    <source>
        <dbReference type="SAM" id="Phobius"/>
    </source>
</evidence>
<feature type="transmembrane region" description="Helical" evidence="1">
    <location>
        <begin position="137"/>
        <end position="159"/>
    </location>
</feature>
<feature type="transmembrane region" description="Helical" evidence="1">
    <location>
        <begin position="260"/>
        <end position="285"/>
    </location>
</feature>
<feature type="transmembrane region" description="Helical" evidence="1">
    <location>
        <begin position="230"/>
        <end position="254"/>
    </location>
</feature>
<reference evidence="2 3" key="1">
    <citation type="submission" date="2021-09" db="EMBL/GenBank/DDBJ databases">
        <title>Genomic insights and catalytic innovation underlie evolution of tropane alkaloids biosynthesis.</title>
        <authorList>
            <person name="Wang Y.-J."/>
            <person name="Tian T."/>
            <person name="Huang J.-P."/>
            <person name="Huang S.-X."/>
        </authorList>
    </citation>
    <scope>NUCLEOTIDE SEQUENCE [LARGE SCALE GENOMIC DNA]</scope>
    <source>
        <strain evidence="2">KIB-2018</strain>
        <tissue evidence="2">Leaf</tissue>
    </source>
</reference>
<dbReference type="PANTHER" id="PTHR34116:SF9">
    <property type="entry name" value="OS08G0346600 PROTEIN"/>
    <property type="match status" value="1"/>
</dbReference>
<dbReference type="AlphaFoldDB" id="A0AAV8TVJ1"/>
<feature type="transmembrane region" description="Helical" evidence="1">
    <location>
        <begin position="20"/>
        <end position="42"/>
    </location>
</feature>
<proteinExistence type="predicted"/>
<evidence type="ECO:0000313" key="3">
    <source>
        <dbReference type="Proteomes" id="UP001159364"/>
    </source>
</evidence>
<sequence length="327" mass="36928">MFNIDSLSLILNSAFDLASVSLITGLLFLSLVALAFVFYLHLKSRYSYHLQHFNSLWAVRFLLVFLITLWALNDLLRLPIVRRRYLYPFFPSLDLSQQANLCKLHVALSLGLFEPGFLVVLLFLVNVSIKKNTPRGSWAIAFISVTCLPILSLQVVVLFTSTIEGLLPPIFWRGSVVSKSSHEKETVFCSYPLMNTLIFGAFGIWYLIGFSLSYYKAVTLVINKGLRTRLYWLAFAVMVTLPLEIVALALSLLWKPEETAFAAFVFLVFFTTLVLAVVGEGILVIRPITDSLAASEDACQLSSGDQWRPEEEGRRQELMDRIISIRA</sequence>
<name>A0AAV8TVJ1_9ROSI</name>
<feature type="transmembrane region" description="Helical" evidence="1">
    <location>
        <begin position="104"/>
        <end position="125"/>
    </location>
</feature>
<comment type="caution">
    <text evidence="2">The sequence shown here is derived from an EMBL/GenBank/DDBJ whole genome shotgun (WGS) entry which is preliminary data.</text>
</comment>
<dbReference type="EMBL" id="JAIWQS010000003">
    <property type="protein sequence ID" value="KAJ8769758.1"/>
    <property type="molecule type" value="Genomic_DNA"/>
</dbReference>